<dbReference type="InterPro" id="IPR036698">
    <property type="entry name" value="TM1070-like_sf"/>
</dbReference>
<comment type="caution">
    <text evidence="1">The sequence shown here is derived from an EMBL/GenBank/DDBJ whole genome shotgun (WGS) entry which is preliminary data.</text>
</comment>
<proteinExistence type="predicted"/>
<dbReference type="AlphaFoldDB" id="A0A8X8FT87"/>
<dbReference type="SUPFAM" id="SSF89232">
    <property type="entry name" value="Hypothetical protein TM1070"/>
    <property type="match status" value="1"/>
</dbReference>
<reference evidence="1 2" key="1">
    <citation type="submission" date="2020-08" db="EMBL/GenBank/DDBJ databases">
        <title>A Genomic Blueprint of the Chicken Gut Microbiome.</title>
        <authorList>
            <person name="Gilroy R."/>
            <person name="Ravi A."/>
            <person name="Getino M."/>
            <person name="Pursley I."/>
            <person name="Horton D.L."/>
            <person name="Alikhan N.-F."/>
            <person name="Baker D."/>
            <person name="Gharbi K."/>
            <person name="Hall N."/>
            <person name="Watson M."/>
            <person name="Adriaenssens E.M."/>
            <person name="Foster-Nyarko E."/>
            <person name="Jarju S."/>
            <person name="Secka A."/>
            <person name="Antonio M."/>
            <person name="Oren A."/>
            <person name="Chaudhuri R."/>
            <person name="La Ragione R.M."/>
            <person name="Hildebrand F."/>
            <person name="Pallen M.J."/>
        </authorList>
    </citation>
    <scope>NUCLEOTIDE SEQUENCE [LARGE SCALE GENOMIC DNA]</scope>
    <source>
        <strain evidence="1 2">Sa5BUN4</strain>
    </source>
</reference>
<dbReference type="Proteomes" id="UP000636938">
    <property type="component" value="Unassembled WGS sequence"/>
</dbReference>
<organism evidence="1 2">
    <name type="scientific">Stenotrophomonas lacuserhaii</name>
    <dbReference type="NCBI Taxonomy" id="2760084"/>
    <lineage>
        <taxon>Bacteria</taxon>
        <taxon>Pseudomonadati</taxon>
        <taxon>Pseudomonadota</taxon>
        <taxon>Gammaproteobacteria</taxon>
        <taxon>Lysobacterales</taxon>
        <taxon>Lysobacteraceae</taxon>
        <taxon>Stenotrophomonas</taxon>
    </lineage>
</organism>
<evidence type="ECO:0000313" key="1">
    <source>
        <dbReference type="EMBL" id="MBD7953028.1"/>
    </source>
</evidence>
<sequence>MNMPKECIGHRRWAIAEGYIPGWSNGPQPALESHETCCILNTCERPAQVELWLYFEDREPAGPYRVEVPAQRTRHVRFNDLDDPMQVPRETPFATLIHSSEPIIVQHTRLDSRQAENALMTTIAHPL</sequence>
<dbReference type="Pfam" id="PF07100">
    <property type="entry name" value="ASRT"/>
    <property type="match status" value="1"/>
</dbReference>
<evidence type="ECO:0000313" key="2">
    <source>
        <dbReference type="Proteomes" id="UP000636938"/>
    </source>
</evidence>
<accession>A0A8X8FT87</accession>
<keyword evidence="2" id="KW-1185">Reference proteome</keyword>
<dbReference type="InterPro" id="IPR009794">
    <property type="entry name" value="ASRT"/>
</dbReference>
<gene>
    <name evidence="1" type="ORF">H9654_02320</name>
</gene>
<dbReference type="PIRSF" id="PIRSF008711">
    <property type="entry name" value="UCP008711"/>
    <property type="match status" value="1"/>
</dbReference>
<dbReference type="RefSeq" id="WP_191768694.1">
    <property type="nucleotide sequence ID" value="NZ_JACSQS010000001.1"/>
</dbReference>
<dbReference type="EMBL" id="JACSQS010000001">
    <property type="protein sequence ID" value="MBD7953028.1"/>
    <property type="molecule type" value="Genomic_DNA"/>
</dbReference>
<dbReference type="Gene3D" id="2.60.290.11">
    <property type="entry name" value="TM1070-like"/>
    <property type="match status" value="1"/>
</dbReference>
<name>A0A8X8FT87_9GAMM</name>
<protein>
    <submittedName>
        <fullName evidence="1">Sensory rhodopsin transducer</fullName>
    </submittedName>
</protein>